<reference evidence="5 6" key="1">
    <citation type="submission" date="2019-08" db="EMBL/GenBank/DDBJ databases">
        <title>Archangium and Cystobacter genomes.</title>
        <authorList>
            <person name="Chen I.-C.K."/>
            <person name="Wielgoss S."/>
        </authorList>
    </citation>
    <scope>NUCLEOTIDE SEQUENCE [LARGE SCALE GENOMIC DNA]</scope>
    <source>
        <strain evidence="5 6">Cbm 6</strain>
    </source>
</reference>
<evidence type="ECO:0008006" key="7">
    <source>
        <dbReference type="Google" id="ProtNLM"/>
    </source>
</evidence>
<dbReference type="Proteomes" id="UP001611383">
    <property type="component" value="Chromosome"/>
</dbReference>
<dbReference type="EMBL" id="CP043494">
    <property type="protein sequence ID" value="WNG51933.1"/>
    <property type="molecule type" value="Genomic_DNA"/>
</dbReference>
<feature type="region of interest" description="Disordered" evidence="4">
    <location>
        <begin position="166"/>
        <end position="210"/>
    </location>
</feature>
<feature type="compositionally biased region" description="Basic and acidic residues" evidence="4">
    <location>
        <begin position="173"/>
        <end position="193"/>
    </location>
</feature>
<gene>
    <name evidence="5" type="ORF">F0U60_53365</name>
</gene>
<dbReference type="Pfam" id="PF12796">
    <property type="entry name" value="Ank_2"/>
    <property type="match status" value="1"/>
</dbReference>
<dbReference type="SMART" id="SM00248">
    <property type="entry name" value="ANK"/>
    <property type="match status" value="4"/>
</dbReference>
<evidence type="ECO:0000256" key="4">
    <source>
        <dbReference type="SAM" id="MobiDB-lite"/>
    </source>
</evidence>
<keyword evidence="1" id="KW-0677">Repeat</keyword>
<accession>A0ABY9X958</accession>
<feature type="repeat" description="ANK" evidence="3">
    <location>
        <begin position="142"/>
        <end position="174"/>
    </location>
</feature>
<sequence>MSKELFAAIEQHDTARVKALLAGGADPNEPQQEWPGLLPLQVAIHALADGGELSVLLALLEHGADVNAWDAERDRTPLLEAVCENQLAAVDVLVKAGAEPNVRSSEGDTPLRACAELGNVEMASLLLGAGATQTINDWGGLTGCTALGIAISRLDIPMMRLLLDAGADPEAPDDNRQPTRDRLPPRDDSDPQKWDAAFELLGGAKDRMPL</sequence>
<evidence type="ECO:0000256" key="3">
    <source>
        <dbReference type="PROSITE-ProRule" id="PRU00023"/>
    </source>
</evidence>
<dbReference type="PROSITE" id="PS50088">
    <property type="entry name" value="ANK_REPEAT"/>
    <property type="match status" value="4"/>
</dbReference>
<dbReference type="PANTHER" id="PTHR24171:SF9">
    <property type="entry name" value="ANKYRIN REPEAT DOMAIN-CONTAINING PROTEIN 39"/>
    <property type="match status" value="1"/>
</dbReference>
<keyword evidence="6" id="KW-1185">Reference proteome</keyword>
<dbReference type="PANTHER" id="PTHR24171">
    <property type="entry name" value="ANKYRIN REPEAT DOMAIN-CONTAINING PROTEIN 39-RELATED"/>
    <property type="match status" value="1"/>
</dbReference>
<dbReference type="SUPFAM" id="SSF48403">
    <property type="entry name" value="Ankyrin repeat"/>
    <property type="match status" value="1"/>
</dbReference>
<dbReference type="RefSeq" id="WP_203406454.1">
    <property type="nucleotide sequence ID" value="NZ_CP043494.1"/>
</dbReference>
<proteinExistence type="predicted"/>
<feature type="repeat" description="ANK" evidence="3">
    <location>
        <begin position="73"/>
        <end position="105"/>
    </location>
</feature>
<evidence type="ECO:0000256" key="2">
    <source>
        <dbReference type="ARBA" id="ARBA00023043"/>
    </source>
</evidence>
<keyword evidence="2 3" id="KW-0040">ANK repeat</keyword>
<evidence type="ECO:0000256" key="1">
    <source>
        <dbReference type="ARBA" id="ARBA00022737"/>
    </source>
</evidence>
<name>A0ABY9X958_9BACT</name>
<dbReference type="Gene3D" id="1.25.40.20">
    <property type="entry name" value="Ankyrin repeat-containing domain"/>
    <property type="match status" value="2"/>
</dbReference>
<dbReference type="InterPro" id="IPR036770">
    <property type="entry name" value="Ankyrin_rpt-contain_sf"/>
</dbReference>
<evidence type="ECO:0000313" key="6">
    <source>
        <dbReference type="Proteomes" id="UP001611383"/>
    </source>
</evidence>
<protein>
    <recommendedName>
        <fullName evidence="7">Ankyrin repeat protein</fullName>
    </recommendedName>
</protein>
<organism evidence="5 6">
    <name type="scientific">Archangium minus</name>
    <dbReference type="NCBI Taxonomy" id="83450"/>
    <lineage>
        <taxon>Bacteria</taxon>
        <taxon>Pseudomonadati</taxon>
        <taxon>Myxococcota</taxon>
        <taxon>Myxococcia</taxon>
        <taxon>Myxococcales</taxon>
        <taxon>Cystobacterineae</taxon>
        <taxon>Archangiaceae</taxon>
        <taxon>Archangium</taxon>
    </lineage>
</organism>
<feature type="repeat" description="ANK" evidence="3">
    <location>
        <begin position="106"/>
        <end position="138"/>
    </location>
</feature>
<dbReference type="PROSITE" id="PS50297">
    <property type="entry name" value="ANK_REP_REGION"/>
    <property type="match status" value="2"/>
</dbReference>
<feature type="repeat" description="ANK" evidence="3">
    <location>
        <begin position="39"/>
        <end position="71"/>
    </location>
</feature>
<dbReference type="InterPro" id="IPR002110">
    <property type="entry name" value="Ankyrin_rpt"/>
</dbReference>
<evidence type="ECO:0000313" key="5">
    <source>
        <dbReference type="EMBL" id="WNG51933.1"/>
    </source>
</evidence>